<comment type="caution">
    <text evidence="1">The sequence shown here is derived from an EMBL/GenBank/DDBJ whole genome shotgun (WGS) entry which is preliminary data.</text>
</comment>
<reference evidence="1" key="1">
    <citation type="journal article" date="2015" name="Nature">
        <title>Complex archaea that bridge the gap between prokaryotes and eukaryotes.</title>
        <authorList>
            <person name="Spang A."/>
            <person name="Saw J.H."/>
            <person name="Jorgensen S.L."/>
            <person name="Zaremba-Niedzwiedzka K."/>
            <person name="Martijn J."/>
            <person name="Lind A.E."/>
            <person name="van Eijk R."/>
            <person name="Schleper C."/>
            <person name="Guy L."/>
            <person name="Ettema T.J."/>
        </authorList>
    </citation>
    <scope>NUCLEOTIDE SEQUENCE</scope>
</reference>
<evidence type="ECO:0000313" key="1">
    <source>
        <dbReference type="EMBL" id="KKN35479.1"/>
    </source>
</evidence>
<organism evidence="1">
    <name type="scientific">marine sediment metagenome</name>
    <dbReference type="NCBI Taxonomy" id="412755"/>
    <lineage>
        <taxon>unclassified sequences</taxon>
        <taxon>metagenomes</taxon>
        <taxon>ecological metagenomes</taxon>
    </lineage>
</organism>
<sequence length="73" mass="8213">MSKFYVAYEDKGPSGPCGQSVECTRSHYDLYIFDDEESARAFISKARPNASRVMPKVVGFWSEDMGNVIAITR</sequence>
<protein>
    <submittedName>
        <fullName evidence="1">Uncharacterized protein</fullName>
    </submittedName>
</protein>
<name>A0A0F9PZ41_9ZZZZ</name>
<proteinExistence type="predicted"/>
<accession>A0A0F9PZ41</accession>
<gene>
    <name evidence="1" type="ORF">LCGC14_0783310</name>
</gene>
<dbReference type="AlphaFoldDB" id="A0A0F9PZ41"/>
<dbReference type="EMBL" id="LAZR01002036">
    <property type="protein sequence ID" value="KKN35479.1"/>
    <property type="molecule type" value="Genomic_DNA"/>
</dbReference>